<dbReference type="GO" id="GO:0016620">
    <property type="term" value="F:oxidoreductase activity, acting on the aldehyde or oxo group of donors, NAD or NADP as acceptor"/>
    <property type="evidence" value="ECO:0007669"/>
    <property type="project" value="InterPro"/>
</dbReference>
<evidence type="ECO:0000313" key="3">
    <source>
        <dbReference type="EMBL" id="GCF94241.1"/>
    </source>
</evidence>
<dbReference type="Pfam" id="PF00171">
    <property type="entry name" value="Aldedh"/>
    <property type="match status" value="1"/>
</dbReference>
<dbReference type="AlphaFoldDB" id="A0A4P5PD33"/>
<dbReference type="InterPro" id="IPR015590">
    <property type="entry name" value="Aldehyde_DH_dom"/>
</dbReference>
<dbReference type="EMBL" id="BJCC01000015">
    <property type="protein sequence ID" value="GCF94241.1"/>
    <property type="molecule type" value="Genomic_DNA"/>
</dbReference>
<dbReference type="OrthoDB" id="9815791at2"/>
<keyword evidence="4" id="KW-1185">Reference proteome</keyword>
<dbReference type="InterPro" id="IPR016162">
    <property type="entry name" value="Ald_DH_N"/>
</dbReference>
<dbReference type="PANTHER" id="PTHR11699">
    <property type="entry name" value="ALDEHYDE DEHYDROGENASE-RELATED"/>
    <property type="match status" value="1"/>
</dbReference>
<organism evidence="3 4">
    <name type="scientific">Enterococcus florum</name>
    <dbReference type="NCBI Taxonomy" id="2480627"/>
    <lineage>
        <taxon>Bacteria</taxon>
        <taxon>Bacillati</taxon>
        <taxon>Bacillota</taxon>
        <taxon>Bacilli</taxon>
        <taxon>Lactobacillales</taxon>
        <taxon>Enterococcaceae</taxon>
        <taxon>Enterococcus</taxon>
    </lineage>
</organism>
<comment type="caution">
    <text evidence="3">The sequence shown here is derived from an EMBL/GenBank/DDBJ whole genome shotgun (WGS) entry which is preliminary data.</text>
</comment>
<dbReference type="InterPro" id="IPR016163">
    <property type="entry name" value="Ald_DH_C"/>
</dbReference>
<evidence type="ECO:0000313" key="4">
    <source>
        <dbReference type="Proteomes" id="UP000290567"/>
    </source>
</evidence>
<protein>
    <submittedName>
        <fullName evidence="3">Succinate-semialdehyde dehydrogenase</fullName>
    </submittedName>
</protein>
<sequence length="455" mass="48850">MSETGTVEQLVARSKAAQEQFAFVTQEQADAAARSVCKIVYDNAERLGVMAAEETRMGSAADKITKCRMKSSLIWESIKNEKTVGVINRLKDKQMLEIAKPLGAVACIIPSTNPVVTPMCNAAFALKTRNSVIFAPHPRAVECTKLLVEMFRGELAKFGFPEDLVLGLEKVSIEDSSRLMSLSDVVVATGGPAMVKAAYSSGKPSLGVGQGNVQCIVDTDADLSAAAEKILIGRSFDNGLICLGEQTVFVPENDFLAFIEEIKKHGGYYLESAEQVEKLREGIFPEGGAMNRDVVGLTAEQVGKVIGIEVPAKAKAIVAKADGIGREDVLCREKLCPVLTVYPYQTFEEGVAMMVENLDYEGKGHSIAIHSNTPEHVEYAAIQCAVSRVVVNQPAGTTGGGSPTNGFTATTTLGCGSWGNNSFSGNLSHTHFMNITRVGYPLEDSYLPDPELAWK</sequence>
<evidence type="ECO:0000256" key="1">
    <source>
        <dbReference type="ARBA" id="ARBA00023002"/>
    </source>
</evidence>
<accession>A0A4P5PD33</accession>
<dbReference type="SUPFAM" id="SSF53720">
    <property type="entry name" value="ALDH-like"/>
    <property type="match status" value="1"/>
</dbReference>
<dbReference type="Gene3D" id="3.40.605.10">
    <property type="entry name" value="Aldehyde Dehydrogenase, Chain A, domain 1"/>
    <property type="match status" value="1"/>
</dbReference>
<dbReference type="RefSeq" id="WP_146622672.1">
    <property type="nucleotide sequence ID" value="NZ_BJCC01000015.1"/>
</dbReference>
<evidence type="ECO:0000259" key="2">
    <source>
        <dbReference type="Pfam" id="PF00171"/>
    </source>
</evidence>
<dbReference type="Gene3D" id="3.40.309.10">
    <property type="entry name" value="Aldehyde Dehydrogenase, Chain A, domain 2"/>
    <property type="match status" value="1"/>
</dbReference>
<feature type="domain" description="Aldehyde dehydrogenase" evidence="2">
    <location>
        <begin position="6"/>
        <end position="264"/>
    </location>
</feature>
<dbReference type="InterPro" id="IPR016161">
    <property type="entry name" value="Ald_DH/histidinol_DH"/>
</dbReference>
<proteinExistence type="predicted"/>
<dbReference type="CDD" id="cd07122">
    <property type="entry name" value="ALDH_F20_ACDH"/>
    <property type="match status" value="1"/>
</dbReference>
<dbReference type="Proteomes" id="UP000290567">
    <property type="component" value="Unassembled WGS sequence"/>
</dbReference>
<name>A0A4P5PD33_9ENTE</name>
<gene>
    <name evidence="3" type="primary">sucD_1</name>
    <name evidence="3" type="ORF">NRIC_21320</name>
</gene>
<keyword evidence="1" id="KW-0560">Oxidoreductase</keyword>
<reference evidence="4" key="1">
    <citation type="submission" date="2019-02" db="EMBL/GenBank/DDBJ databases">
        <title>Draft genome sequence of Enterococcus sp. Gos25-1.</title>
        <authorList>
            <person name="Tanaka N."/>
            <person name="Shiwa Y."/>
            <person name="Fujita N."/>
        </authorList>
    </citation>
    <scope>NUCLEOTIDE SEQUENCE [LARGE SCALE GENOMIC DNA]</scope>
    <source>
        <strain evidence="4">Gos25-1</strain>
    </source>
</reference>